<reference evidence="13 14" key="1">
    <citation type="submission" date="2015-07" db="EMBL/GenBank/DDBJ databases">
        <title>Draft Genome Sequence of Malassezia furfur CBS1878 and Malassezia pachydermatis CBS1879.</title>
        <authorList>
            <person name="Triana S."/>
            <person name="Ohm R."/>
            <person name="Gonzalez A."/>
            <person name="DeCock H."/>
            <person name="Restrepo S."/>
            <person name="Celis A."/>
        </authorList>
    </citation>
    <scope>NUCLEOTIDE SEQUENCE [LARGE SCALE GENOMIC DNA]</scope>
    <source>
        <strain evidence="13 14">CBS 1879</strain>
    </source>
</reference>
<evidence type="ECO:0000256" key="10">
    <source>
        <dbReference type="RuleBase" id="RU363039"/>
    </source>
</evidence>
<evidence type="ECO:0000256" key="3">
    <source>
        <dbReference type="ARBA" id="ARBA00022598"/>
    </source>
</evidence>
<dbReference type="Proteomes" id="UP000037751">
    <property type="component" value="Unassembled WGS sequence"/>
</dbReference>
<feature type="domain" description="Methionyl/Leucyl tRNA synthetase" evidence="11">
    <location>
        <begin position="27"/>
        <end position="401"/>
    </location>
</feature>
<dbReference type="OrthoDB" id="24670at2759"/>
<dbReference type="PANTHER" id="PTHR43326:SF1">
    <property type="entry name" value="METHIONINE--TRNA LIGASE, MITOCHONDRIAL"/>
    <property type="match status" value="1"/>
</dbReference>
<evidence type="ECO:0000256" key="8">
    <source>
        <dbReference type="ARBA" id="ARBA00047364"/>
    </source>
</evidence>
<evidence type="ECO:0000313" key="14">
    <source>
        <dbReference type="Proteomes" id="UP000037751"/>
    </source>
</evidence>
<dbReference type="PANTHER" id="PTHR43326">
    <property type="entry name" value="METHIONYL-TRNA SYNTHETASE"/>
    <property type="match status" value="1"/>
</dbReference>
<evidence type="ECO:0000256" key="1">
    <source>
        <dbReference type="ARBA" id="ARBA00005594"/>
    </source>
</evidence>
<dbReference type="InterPro" id="IPR033911">
    <property type="entry name" value="MetRS_core"/>
</dbReference>
<sequence>MAWPRVADLVRGARLCARTYATTSKPYYVTTPIYYVNAEPHIGHLHSSIMADVLRRYAKLRYDGWSPLGPRGEGTIEPRLTTGTDEHGMKIQRVAEAQNIEPRALCDRVSERFRALNQAGRIECTRFIRTTDADHTQAVQHFWSILQERGYLYQGHHEGWYAVSDEAFYPASQVREVLSDSETYYESIESGQRVEWMTEVNYKFRLSAFQQPLLAWLEANPEAIQPASMYEHILAEVRAGLSDLSVSRPRSRLHWGIPVPNDDAHTMYVWVDALVNYITALGYPSTPYGWPADVHVVGKDIVRFHTIYWPALLMAVGLPVPRTIVAHSHWTVNKMKMSKSKGNSVNPFEAIDKYGIDTIRYYLMRIGGNIGTDADYAPALLEEHKRKFLQGQLGNLLSRVMAPKIQTRLASEGAMLPQPAWTDDDRTLVDALQALPDVFDTHKRQWELSKAVNAAFYVIGLANEHVQHTAPWAATTSTEAVHRCVFLAMEVLRVCGCLLEPVMPEAMKTLLDVLQVPETQRTWSSLSTLQAQVPLRRATEKIAPLFPRSSA</sequence>
<dbReference type="SUPFAM" id="SSF47323">
    <property type="entry name" value="Anticodon-binding domain of a subclass of class I aminoacyl-tRNA synthetases"/>
    <property type="match status" value="1"/>
</dbReference>
<dbReference type="Gene3D" id="3.40.50.620">
    <property type="entry name" value="HUPs"/>
    <property type="match status" value="1"/>
</dbReference>
<dbReference type="VEuPathDB" id="FungiDB:Malapachy_2808"/>
<dbReference type="STRING" id="77020.A0A0M9VMT5"/>
<dbReference type="GO" id="GO:0004825">
    <property type="term" value="F:methionine-tRNA ligase activity"/>
    <property type="evidence" value="ECO:0007669"/>
    <property type="project" value="UniProtKB-EC"/>
</dbReference>
<dbReference type="InterPro" id="IPR014758">
    <property type="entry name" value="Met-tRNA_synth"/>
</dbReference>
<keyword evidence="6 10" id="KW-0648">Protein biosynthesis</keyword>
<dbReference type="GeneID" id="28729170"/>
<comment type="caution">
    <text evidence="13">The sequence shown here is derived from an EMBL/GenBank/DDBJ whole genome shotgun (WGS) entry which is preliminary data.</text>
</comment>
<comment type="similarity">
    <text evidence="1 10">Belongs to the class-I aminoacyl-tRNA synthetase family.</text>
</comment>
<dbReference type="PRINTS" id="PR01041">
    <property type="entry name" value="TRNASYNTHMET"/>
</dbReference>
<dbReference type="FunFam" id="2.170.220.10:FF:000001">
    <property type="entry name" value="methionine--tRNA ligase, mitochondrial"/>
    <property type="match status" value="1"/>
</dbReference>
<dbReference type="InterPro" id="IPR023457">
    <property type="entry name" value="Met-tRNA_synth_2"/>
</dbReference>
<dbReference type="AlphaFoldDB" id="A0A0M9VMT5"/>
<keyword evidence="4 10" id="KW-0547">Nucleotide-binding</keyword>
<evidence type="ECO:0000313" key="13">
    <source>
        <dbReference type="EMBL" id="KOS12592.1"/>
    </source>
</evidence>
<dbReference type="GO" id="GO:0005739">
    <property type="term" value="C:mitochondrion"/>
    <property type="evidence" value="ECO:0007669"/>
    <property type="project" value="UniProtKB-ARBA"/>
</dbReference>
<gene>
    <name evidence="13" type="ORF">Malapachy_2808</name>
</gene>
<feature type="domain" description="Methionyl-tRNA synthetase anticodon-binding" evidence="12">
    <location>
        <begin position="420"/>
        <end position="525"/>
    </location>
</feature>
<dbReference type="Gene3D" id="1.10.730.10">
    <property type="entry name" value="Isoleucyl-tRNA Synthetase, Domain 1"/>
    <property type="match status" value="1"/>
</dbReference>
<dbReference type="Gene3D" id="2.170.220.10">
    <property type="match status" value="1"/>
</dbReference>
<dbReference type="EC" id="6.1.1.10" evidence="2"/>
<evidence type="ECO:0000256" key="5">
    <source>
        <dbReference type="ARBA" id="ARBA00022840"/>
    </source>
</evidence>
<name>A0A0M9VMT5_9BASI</name>
<dbReference type="GO" id="GO:0005524">
    <property type="term" value="F:ATP binding"/>
    <property type="evidence" value="ECO:0007669"/>
    <property type="project" value="UniProtKB-KW"/>
</dbReference>
<dbReference type="InterPro" id="IPR041872">
    <property type="entry name" value="Anticodon_Met"/>
</dbReference>
<evidence type="ECO:0000256" key="4">
    <source>
        <dbReference type="ARBA" id="ARBA00022741"/>
    </source>
</evidence>
<evidence type="ECO:0000256" key="9">
    <source>
        <dbReference type="ARBA" id="ARBA00068817"/>
    </source>
</evidence>
<dbReference type="InterPro" id="IPR015413">
    <property type="entry name" value="Methionyl/Leucyl_tRNA_Synth"/>
</dbReference>
<keyword evidence="3 10" id="KW-0436">Ligase</keyword>
<accession>A0A0M9VMT5</accession>
<dbReference type="RefSeq" id="XP_017990224.1">
    <property type="nucleotide sequence ID" value="XM_018137294.1"/>
</dbReference>
<dbReference type="InterPro" id="IPR009080">
    <property type="entry name" value="tRNAsynth_Ia_anticodon-bd"/>
</dbReference>
<evidence type="ECO:0000256" key="6">
    <source>
        <dbReference type="ARBA" id="ARBA00022917"/>
    </source>
</evidence>
<proteinExistence type="inferred from homology"/>
<comment type="catalytic activity">
    <reaction evidence="8">
        <text>tRNA(Met) + L-methionine + ATP = L-methionyl-tRNA(Met) + AMP + diphosphate</text>
        <dbReference type="Rhea" id="RHEA:13481"/>
        <dbReference type="Rhea" id="RHEA-COMP:9667"/>
        <dbReference type="Rhea" id="RHEA-COMP:9698"/>
        <dbReference type="ChEBI" id="CHEBI:30616"/>
        <dbReference type="ChEBI" id="CHEBI:33019"/>
        <dbReference type="ChEBI" id="CHEBI:57844"/>
        <dbReference type="ChEBI" id="CHEBI:78442"/>
        <dbReference type="ChEBI" id="CHEBI:78530"/>
        <dbReference type="ChEBI" id="CHEBI:456215"/>
        <dbReference type="EC" id="6.1.1.10"/>
    </reaction>
</comment>
<evidence type="ECO:0000259" key="11">
    <source>
        <dbReference type="Pfam" id="PF09334"/>
    </source>
</evidence>
<dbReference type="CDD" id="cd00814">
    <property type="entry name" value="MetRS_core"/>
    <property type="match status" value="1"/>
</dbReference>
<dbReference type="Pfam" id="PF09334">
    <property type="entry name" value="tRNA-synt_1g"/>
    <property type="match status" value="1"/>
</dbReference>
<dbReference type="NCBIfam" id="TIGR00398">
    <property type="entry name" value="metG"/>
    <property type="match status" value="1"/>
</dbReference>
<dbReference type="Pfam" id="PF19303">
    <property type="entry name" value="Anticodon_3"/>
    <property type="match status" value="1"/>
</dbReference>
<evidence type="ECO:0000256" key="7">
    <source>
        <dbReference type="ARBA" id="ARBA00023146"/>
    </source>
</evidence>
<organism evidence="13 14">
    <name type="scientific">Malassezia pachydermatis</name>
    <dbReference type="NCBI Taxonomy" id="77020"/>
    <lineage>
        <taxon>Eukaryota</taxon>
        <taxon>Fungi</taxon>
        <taxon>Dikarya</taxon>
        <taxon>Basidiomycota</taxon>
        <taxon>Ustilaginomycotina</taxon>
        <taxon>Malasseziomycetes</taxon>
        <taxon>Malasseziales</taxon>
        <taxon>Malasseziaceae</taxon>
        <taxon>Malassezia</taxon>
    </lineage>
</organism>
<keyword evidence="5 10" id="KW-0067">ATP-binding</keyword>
<dbReference type="InterPro" id="IPR014729">
    <property type="entry name" value="Rossmann-like_a/b/a_fold"/>
</dbReference>
<protein>
    <recommendedName>
        <fullName evidence="9">Probable methionine--tRNA ligase, mitochondrial</fullName>
        <ecNumber evidence="2">6.1.1.10</ecNumber>
    </recommendedName>
</protein>
<dbReference type="SUPFAM" id="SSF52374">
    <property type="entry name" value="Nucleotidylyl transferase"/>
    <property type="match status" value="1"/>
</dbReference>
<keyword evidence="7 10" id="KW-0030">Aminoacyl-tRNA synthetase</keyword>
<dbReference type="GO" id="GO:0006431">
    <property type="term" value="P:methionyl-tRNA aminoacylation"/>
    <property type="evidence" value="ECO:0007669"/>
    <property type="project" value="InterPro"/>
</dbReference>
<evidence type="ECO:0000256" key="2">
    <source>
        <dbReference type="ARBA" id="ARBA00012838"/>
    </source>
</evidence>
<keyword evidence="14" id="KW-1185">Reference proteome</keyword>
<evidence type="ECO:0000259" key="12">
    <source>
        <dbReference type="Pfam" id="PF19303"/>
    </source>
</evidence>
<dbReference type="EMBL" id="LGAV01000011">
    <property type="protein sequence ID" value="KOS12592.1"/>
    <property type="molecule type" value="Genomic_DNA"/>
</dbReference>